<dbReference type="Proteomes" id="UP000051494">
    <property type="component" value="Unassembled WGS sequence"/>
</dbReference>
<evidence type="ECO:0000313" key="5">
    <source>
        <dbReference type="EMBL" id="MCS5709612.1"/>
    </source>
</evidence>
<feature type="region of interest" description="Disordered" evidence="1">
    <location>
        <begin position="133"/>
        <end position="154"/>
    </location>
</feature>
<dbReference type="GO" id="GO:0005886">
    <property type="term" value="C:plasma membrane"/>
    <property type="evidence" value="ECO:0007669"/>
    <property type="project" value="TreeGrafter"/>
</dbReference>
<dbReference type="PANTHER" id="PTHR30441">
    <property type="entry name" value="DUF748 DOMAIN-CONTAINING PROTEIN"/>
    <property type="match status" value="1"/>
</dbReference>
<evidence type="ECO:0000256" key="2">
    <source>
        <dbReference type="SAM" id="Phobius"/>
    </source>
</evidence>
<keyword evidence="2" id="KW-0812">Transmembrane</keyword>
<dbReference type="STRING" id="437022.CC99x_01177"/>
<dbReference type="EMBL" id="LKHV02000001">
    <property type="protein sequence ID" value="MCS5709612.1"/>
    <property type="molecule type" value="Genomic_DNA"/>
</dbReference>
<proteinExistence type="predicted"/>
<feature type="domain" description="AsmA" evidence="3">
    <location>
        <begin position="302"/>
        <end position="513"/>
    </location>
</feature>
<sequence length="638" mass="70978">MAKQVSFIGFIVKTICLLIGVAIIAPISLIFIIDPTDYKADIQSYLTEKSGYPIQLNGDIRLKLFPWIGLTIQDISIPQINESTPHLFSAKELNLKLPIRNLLAWEFKLDSLTIEEGHFYLVKEKDGSVSWDISKSNKNTKPVEHSESAQTHTKSASPTLSFSISLLAFKNGAVEYIDKQKDQIAHLKNITFHSEDFGQALRYPLKGSFDFSLDNISNKKPLYQGKASLNGFIPQPKNNQFAFEDANTVIHWQDKSNNKSHVLDASLKVLAKLQDAIILSPLSAKLDGMQVNGQITFPLTAKAITYDLTMDQLDLNALLASKESEPSAKIVPATYVPTAAKQKKTESIPDSKGTIKIKTLIYDKINAHNVNIHALTKKNTLSLDPVTAEVYDGTVKAVVNKALDADAPLYFKGNFAQVNMQKMLTNLSDIEQLAGRGNIQFAFVQTPNNLSGTTNVNITQGAILGLDLDYYLQMAENFIKKQPISAEKNNAKTPFNSLTATLMINQKIIQNEDLMILSDDYKLTGRGAVNLNQNSIDYDLIANKIYHDGKEHPNALPLAVSVKGPLNKPQVVPNVDLYMKKFLEKEGKKQINKQLEKLIGIDNEENTGTTGTDKSPEKKIEEKIEKEIEKGLKKIFKF</sequence>
<feature type="region of interest" description="Disordered" evidence="1">
    <location>
        <begin position="602"/>
        <end position="622"/>
    </location>
</feature>
<keyword evidence="2" id="KW-1133">Transmembrane helix</keyword>
<feature type="domain" description="AsmA" evidence="3">
    <location>
        <begin position="16"/>
        <end position="267"/>
    </location>
</feature>
<reference evidence="4" key="1">
    <citation type="submission" date="2015-09" db="EMBL/GenBank/DDBJ databases">
        <title>Draft Genome Sequences of Two Novel Amoeba-resistant Intranuclear Bacteria, Candidatus Berkiella cookevillensis and Candidatus Berkiella aquae.</title>
        <authorList>
            <person name="Mehari Y.T."/>
            <person name="Arivett B.A."/>
            <person name="Farone A.L."/>
            <person name="Gunderson J.H."/>
            <person name="Farone M.B."/>
        </authorList>
    </citation>
    <scope>NUCLEOTIDE SEQUENCE [LARGE SCALE GENOMIC DNA]</scope>
    <source>
        <strain evidence="4">CC99</strain>
    </source>
</reference>
<organism evidence="4">
    <name type="scientific">Candidatus Berkiella cookevillensis</name>
    <dbReference type="NCBI Taxonomy" id="437022"/>
    <lineage>
        <taxon>Bacteria</taxon>
        <taxon>Pseudomonadati</taxon>
        <taxon>Pseudomonadota</taxon>
        <taxon>Gammaproteobacteria</taxon>
        <taxon>Candidatus Berkiellales</taxon>
        <taxon>Candidatus Berkiellaceae</taxon>
        <taxon>Candidatus Berkiella</taxon>
    </lineage>
</organism>
<reference evidence="5" key="2">
    <citation type="journal article" date="2016" name="Genome Announc.">
        <title>Draft Genome Sequences of Two Novel Amoeba-Resistant Intranuclear Bacteria, 'Candidatus Berkiella cookevillensis' and 'Candidatus Berkiella aquae'.</title>
        <authorList>
            <person name="Mehari Y.T."/>
            <person name="Arivett B.A."/>
            <person name="Farone A.L."/>
            <person name="Gunderson J.H."/>
            <person name="Farone M.B."/>
        </authorList>
    </citation>
    <scope>NUCLEOTIDE SEQUENCE</scope>
    <source>
        <strain evidence="5">CC99</strain>
    </source>
</reference>
<gene>
    <name evidence="4" type="ORF">CC99x_01177</name>
    <name evidence="5" type="ORF">CC99x_011965</name>
</gene>
<name>A0A0Q9YGF1_9GAMM</name>
<dbReference type="EMBL" id="LKHV01000005">
    <property type="protein sequence ID" value="KRG18697.1"/>
    <property type="molecule type" value="Genomic_DNA"/>
</dbReference>
<keyword evidence="6" id="KW-1185">Reference proteome</keyword>
<dbReference type="AlphaFoldDB" id="A0A0Q9YGF1"/>
<reference evidence="5" key="3">
    <citation type="submission" date="2021-06" db="EMBL/GenBank/DDBJ databases">
        <title>Genomic Description and Analysis of Intracellular Bacteria, Candidatus Berkiella cookevillensis and Candidatus Berkiella aquae.</title>
        <authorList>
            <person name="Kidane D.T."/>
            <person name="Mehari Y.T."/>
            <person name="Rice F.C."/>
            <person name="Arivett B.A."/>
            <person name="Farone A.L."/>
            <person name="Berk S.G."/>
            <person name="Farone M.B."/>
        </authorList>
    </citation>
    <scope>NUCLEOTIDE SEQUENCE</scope>
    <source>
        <strain evidence="5">CC99</strain>
    </source>
</reference>
<evidence type="ECO:0000313" key="4">
    <source>
        <dbReference type="EMBL" id="KRG18697.1"/>
    </source>
</evidence>
<dbReference type="InterPro" id="IPR052894">
    <property type="entry name" value="AsmA-related"/>
</dbReference>
<dbReference type="PANTHER" id="PTHR30441:SF4">
    <property type="entry name" value="PROTEIN ASMA"/>
    <property type="match status" value="1"/>
</dbReference>
<protein>
    <submittedName>
        <fullName evidence="5">AsmA family protein</fullName>
    </submittedName>
    <submittedName>
        <fullName evidence="4">Putative assembly protein</fullName>
    </submittedName>
</protein>
<evidence type="ECO:0000313" key="6">
    <source>
        <dbReference type="Proteomes" id="UP000051494"/>
    </source>
</evidence>
<evidence type="ECO:0000256" key="1">
    <source>
        <dbReference type="SAM" id="MobiDB-lite"/>
    </source>
</evidence>
<dbReference type="RefSeq" id="WP_141651890.1">
    <property type="nucleotide sequence ID" value="NZ_LKHV02000001.1"/>
</dbReference>
<dbReference type="Pfam" id="PF05170">
    <property type="entry name" value="AsmA"/>
    <property type="match status" value="2"/>
</dbReference>
<feature type="transmembrane region" description="Helical" evidence="2">
    <location>
        <begin position="7"/>
        <end position="33"/>
    </location>
</feature>
<keyword evidence="2" id="KW-0472">Membrane</keyword>
<dbReference type="OrthoDB" id="9766390at2"/>
<accession>A0A0Q9YGF1</accession>
<dbReference type="GO" id="GO:0090313">
    <property type="term" value="P:regulation of protein targeting to membrane"/>
    <property type="evidence" value="ECO:0007669"/>
    <property type="project" value="TreeGrafter"/>
</dbReference>
<evidence type="ECO:0000259" key="3">
    <source>
        <dbReference type="Pfam" id="PF05170"/>
    </source>
</evidence>
<comment type="caution">
    <text evidence="4">The sequence shown here is derived from an EMBL/GenBank/DDBJ whole genome shotgun (WGS) entry which is preliminary data.</text>
</comment>
<dbReference type="InterPro" id="IPR007844">
    <property type="entry name" value="AsmA"/>
</dbReference>